<dbReference type="Proteomes" id="UP000886520">
    <property type="component" value="Chromosome 23"/>
</dbReference>
<accession>A0A9D4U597</accession>
<feature type="region of interest" description="Disordered" evidence="1">
    <location>
        <begin position="1"/>
        <end position="32"/>
    </location>
</feature>
<sequence length="138" mass="15274">MRHRQSVAEGGAHQRRGGLVRAEGPTWREQARSKRLEGWLRAGKAKESQLQGLYHRAVKSTWAAYTEGMPSMWLDGVRRALLSGLAGGGRNPGSTERRPGHEEVTRDTSLEDQGPLAAREREKEEEAEKCNSRGGEGL</sequence>
<comment type="caution">
    <text evidence="2">The sequence shown here is derived from an EMBL/GenBank/DDBJ whole genome shotgun (WGS) entry which is preliminary data.</text>
</comment>
<dbReference type="AlphaFoldDB" id="A0A9D4U597"/>
<proteinExistence type="predicted"/>
<protein>
    <submittedName>
        <fullName evidence="2">Uncharacterized protein</fullName>
    </submittedName>
</protein>
<dbReference type="EMBL" id="JABFUD020000023">
    <property type="protein sequence ID" value="KAI5061595.1"/>
    <property type="molecule type" value="Genomic_DNA"/>
</dbReference>
<evidence type="ECO:0000256" key="1">
    <source>
        <dbReference type="SAM" id="MobiDB-lite"/>
    </source>
</evidence>
<evidence type="ECO:0000313" key="3">
    <source>
        <dbReference type="Proteomes" id="UP000886520"/>
    </source>
</evidence>
<feature type="region of interest" description="Disordered" evidence="1">
    <location>
        <begin position="83"/>
        <end position="138"/>
    </location>
</feature>
<organism evidence="2 3">
    <name type="scientific">Adiantum capillus-veneris</name>
    <name type="common">Maidenhair fern</name>
    <dbReference type="NCBI Taxonomy" id="13818"/>
    <lineage>
        <taxon>Eukaryota</taxon>
        <taxon>Viridiplantae</taxon>
        <taxon>Streptophyta</taxon>
        <taxon>Embryophyta</taxon>
        <taxon>Tracheophyta</taxon>
        <taxon>Polypodiopsida</taxon>
        <taxon>Polypodiidae</taxon>
        <taxon>Polypodiales</taxon>
        <taxon>Pteridineae</taxon>
        <taxon>Pteridaceae</taxon>
        <taxon>Vittarioideae</taxon>
        <taxon>Adiantum</taxon>
    </lineage>
</organism>
<feature type="compositionally biased region" description="Basic and acidic residues" evidence="1">
    <location>
        <begin position="95"/>
        <end position="109"/>
    </location>
</feature>
<keyword evidence="3" id="KW-1185">Reference proteome</keyword>
<evidence type="ECO:0000313" key="2">
    <source>
        <dbReference type="EMBL" id="KAI5061595.1"/>
    </source>
</evidence>
<feature type="compositionally biased region" description="Basic and acidic residues" evidence="1">
    <location>
        <begin position="118"/>
        <end position="131"/>
    </location>
</feature>
<reference evidence="2" key="1">
    <citation type="submission" date="2021-01" db="EMBL/GenBank/DDBJ databases">
        <title>Adiantum capillus-veneris genome.</title>
        <authorList>
            <person name="Fang Y."/>
            <person name="Liao Q."/>
        </authorList>
    </citation>
    <scope>NUCLEOTIDE SEQUENCE</scope>
    <source>
        <strain evidence="2">H3</strain>
        <tissue evidence="2">Leaf</tissue>
    </source>
</reference>
<name>A0A9D4U597_ADICA</name>
<gene>
    <name evidence="2" type="ORF">GOP47_0024100</name>
</gene>